<comment type="caution">
    <text evidence="5">The sequence shown here is derived from an EMBL/GenBank/DDBJ whole genome shotgun (WGS) entry which is preliminary data.</text>
</comment>
<evidence type="ECO:0000256" key="2">
    <source>
        <dbReference type="ARBA" id="ARBA00006411"/>
    </source>
</evidence>
<accession>A0ABD6FCY1</accession>
<dbReference type="AlphaFoldDB" id="A0ABD6FCY1"/>
<comment type="similarity">
    <text evidence="2">Belongs to the EspG family.</text>
</comment>
<keyword evidence="4" id="KW-0143">Chaperone</keyword>
<evidence type="ECO:0000256" key="1">
    <source>
        <dbReference type="ARBA" id="ARBA00004496"/>
    </source>
</evidence>
<evidence type="ECO:0000313" key="5">
    <source>
        <dbReference type="EMBL" id="MFO7190954.1"/>
    </source>
</evidence>
<dbReference type="InterPro" id="IPR025734">
    <property type="entry name" value="EspG"/>
</dbReference>
<dbReference type="Pfam" id="PF14011">
    <property type="entry name" value="ESX-1_EspG"/>
    <property type="match status" value="1"/>
</dbReference>
<proteinExistence type="inferred from homology"/>
<name>A0ABD6FCY1_9PSEU</name>
<sequence>MRDEETGWIELHAAEFFLLWRGLDLGDVPEWLGIPAFGRTPRARAEWSAIVSEALTMRDLGTVERPAGDLAGLLRTIADAEAMLELQVDTREASLRALGGITAGRAAAVARVNTQVRIGPASSDALVRTMLEVPPPMNPGSGISANLPIADFEKACSAAAQDGVSGFVETLTELGVRREECLVLSKAFGTRFGGGRRGAKARDGRGRWHRAPVTVSWVDAEDGRYALRTDGEWMTVTPADEARLVAMAEEMLDTVV</sequence>
<evidence type="ECO:0000256" key="3">
    <source>
        <dbReference type="ARBA" id="ARBA00022490"/>
    </source>
</evidence>
<protein>
    <submittedName>
        <fullName evidence="5">ESX secretion-associated protein EspG</fullName>
    </submittedName>
</protein>
<reference evidence="5 6" key="1">
    <citation type="journal article" date="2021" name="BMC Genomics">
        <title>Genome-resolved metagenome and metatranscriptome analyses of thermophilic composting reveal key bacterial players and their metabolic interactions.</title>
        <authorList>
            <person name="Braga L.P.P."/>
            <person name="Pereira R.V."/>
            <person name="Martins L.F."/>
            <person name="Moura L.M.S."/>
            <person name="Sanchez F.B."/>
            <person name="Patane J.S.L."/>
            <person name="da Silva A.M."/>
            <person name="Setubal J.C."/>
        </authorList>
    </citation>
    <scope>NUCLEOTIDE SEQUENCE [LARGE SCALE GENOMIC DNA]</scope>
    <source>
        <strain evidence="5">ZC4RG45</strain>
    </source>
</reference>
<keyword evidence="3" id="KW-0963">Cytoplasm</keyword>
<evidence type="ECO:0000313" key="6">
    <source>
        <dbReference type="Proteomes" id="UP000249324"/>
    </source>
</evidence>
<organism evidence="5 6">
    <name type="scientific">Thermocrispum agreste</name>
    <dbReference type="NCBI Taxonomy" id="37925"/>
    <lineage>
        <taxon>Bacteria</taxon>
        <taxon>Bacillati</taxon>
        <taxon>Actinomycetota</taxon>
        <taxon>Actinomycetes</taxon>
        <taxon>Pseudonocardiales</taxon>
        <taxon>Pseudonocardiaceae</taxon>
        <taxon>Thermocrispum</taxon>
    </lineage>
</organism>
<comment type="subcellular location">
    <subcellularLocation>
        <location evidence="1">Cytoplasm</location>
    </subcellularLocation>
</comment>
<dbReference type="EMBL" id="QGUI02000009">
    <property type="protein sequence ID" value="MFO7190954.1"/>
    <property type="molecule type" value="Genomic_DNA"/>
</dbReference>
<gene>
    <name evidence="5" type="ORF">DIU77_001740</name>
</gene>
<evidence type="ECO:0000256" key="4">
    <source>
        <dbReference type="ARBA" id="ARBA00023186"/>
    </source>
</evidence>
<dbReference type="Proteomes" id="UP000249324">
    <property type="component" value="Unassembled WGS sequence"/>
</dbReference>